<dbReference type="EMBL" id="AAHBKJ010000017">
    <property type="protein sequence ID" value="EBU2435269.1"/>
    <property type="molecule type" value="Genomic_DNA"/>
</dbReference>
<evidence type="ECO:0000313" key="1">
    <source>
        <dbReference type="EMBL" id="EBU2435269.1"/>
    </source>
</evidence>
<evidence type="ECO:0008006" key="2">
    <source>
        <dbReference type="Google" id="ProtNLM"/>
    </source>
</evidence>
<sequence>MVMLLAAPATCSLQMVDDIITERLGGRNAEFFTGIAQDWRDRVQTFIDAAGSPAVIPTWPDIEHKKNSFLNLYLSPKDGSVQGNMLAAMRGHELSLCPACGEAGAPNTLDHYLPKGKYPHFCVTPLNLFPMCDACQTNKKEKTGDADDPRFFLHPYFDVFIANQVVELLIEPPFDTPTFELSSVAVLPAPQRTLVNRHLKELGVVPRYARFFRNQHQRLLRLVQSLRDADLDVEENLVIFRDNSAQPTRNAWEHVFYSSVLSNADMLKYLTEEDLPAYR</sequence>
<dbReference type="AlphaFoldDB" id="A0A5V4LDC0"/>
<organism evidence="1">
    <name type="scientific">Salmonella enterica</name>
    <name type="common">Salmonella choleraesuis</name>
    <dbReference type="NCBI Taxonomy" id="28901"/>
    <lineage>
        <taxon>Bacteria</taxon>
        <taxon>Pseudomonadati</taxon>
        <taxon>Pseudomonadota</taxon>
        <taxon>Gammaproteobacteria</taxon>
        <taxon>Enterobacterales</taxon>
        <taxon>Enterobacteriaceae</taxon>
        <taxon>Salmonella</taxon>
    </lineage>
</organism>
<name>A0A5V4LDC0_SALER</name>
<gene>
    <name evidence="1" type="ORF">CRJ19_09800</name>
</gene>
<proteinExistence type="predicted"/>
<accession>A0A5V4LDC0</accession>
<reference evidence="1" key="1">
    <citation type="submission" date="2018-07" db="EMBL/GenBank/DDBJ databases">
        <authorList>
            <consortium name="GenomeTrakr network: Whole genome sequencing for foodborne pathogen traceback"/>
        </authorList>
    </citation>
    <scope>NUCLEOTIDE SEQUENCE</scope>
    <source>
        <strain evidence="1">CFSAN070570</strain>
    </source>
</reference>
<protein>
    <recommendedName>
        <fullName evidence="2">HNH endonuclease</fullName>
    </recommendedName>
</protein>
<comment type="caution">
    <text evidence="1">The sequence shown here is derived from an EMBL/GenBank/DDBJ whole genome shotgun (WGS) entry which is preliminary data.</text>
</comment>